<reference evidence="1 2" key="1">
    <citation type="journal article" date="2018" name="Front. Plant Sci.">
        <title>Red Clover (Trifolium pratense) and Zigzag Clover (T. medium) - A Picture of Genomic Similarities and Differences.</title>
        <authorList>
            <person name="Dluhosova J."/>
            <person name="Istvanek J."/>
            <person name="Nedelnik J."/>
            <person name="Repkova J."/>
        </authorList>
    </citation>
    <scope>NUCLEOTIDE SEQUENCE [LARGE SCALE GENOMIC DNA]</scope>
    <source>
        <strain evidence="2">cv. 10/8</strain>
        <tissue evidence="1">Leaf</tissue>
    </source>
</reference>
<accession>A0A392NAQ2</accession>
<name>A0A392NAQ2_9FABA</name>
<keyword evidence="2" id="KW-1185">Reference proteome</keyword>
<dbReference type="Proteomes" id="UP000265520">
    <property type="component" value="Unassembled WGS sequence"/>
</dbReference>
<dbReference type="EMBL" id="LXQA010031737">
    <property type="protein sequence ID" value="MCH96185.1"/>
    <property type="molecule type" value="Genomic_DNA"/>
</dbReference>
<evidence type="ECO:0000313" key="2">
    <source>
        <dbReference type="Proteomes" id="UP000265520"/>
    </source>
</evidence>
<evidence type="ECO:0000313" key="1">
    <source>
        <dbReference type="EMBL" id="MCH96185.1"/>
    </source>
</evidence>
<sequence>MQLQWSSSVAYVVHQKSHVPAAMNYTLVDLNCPLPFTPVITLTITTAILYKHEDFLTKVYSPLCVTASILMFKVNQFCTGHNI</sequence>
<protein>
    <submittedName>
        <fullName evidence="1">Uncharacterized protein</fullName>
    </submittedName>
</protein>
<dbReference type="AlphaFoldDB" id="A0A392NAQ2"/>
<organism evidence="1 2">
    <name type="scientific">Trifolium medium</name>
    <dbReference type="NCBI Taxonomy" id="97028"/>
    <lineage>
        <taxon>Eukaryota</taxon>
        <taxon>Viridiplantae</taxon>
        <taxon>Streptophyta</taxon>
        <taxon>Embryophyta</taxon>
        <taxon>Tracheophyta</taxon>
        <taxon>Spermatophyta</taxon>
        <taxon>Magnoliopsida</taxon>
        <taxon>eudicotyledons</taxon>
        <taxon>Gunneridae</taxon>
        <taxon>Pentapetalae</taxon>
        <taxon>rosids</taxon>
        <taxon>fabids</taxon>
        <taxon>Fabales</taxon>
        <taxon>Fabaceae</taxon>
        <taxon>Papilionoideae</taxon>
        <taxon>50 kb inversion clade</taxon>
        <taxon>NPAAA clade</taxon>
        <taxon>Hologalegina</taxon>
        <taxon>IRL clade</taxon>
        <taxon>Trifolieae</taxon>
        <taxon>Trifolium</taxon>
    </lineage>
</organism>
<comment type="caution">
    <text evidence="1">The sequence shown here is derived from an EMBL/GenBank/DDBJ whole genome shotgun (WGS) entry which is preliminary data.</text>
</comment>
<proteinExistence type="predicted"/>